<comment type="caution">
    <text evidence="2">The sequence shown here is derived from an EMBL/GenBank/DDBJ whole genome shotgun (WGS) entry which is preliminary data.</text>
</comment>
<organism evidence="2 3">
    <name type="scientific">Pseudorhizobium pelagicum</name>
    <dbReference type="NCBI Taxonomy" id="1509405"/>
    <lineage>
        <taxon>Bacteria</taxon>
        <taxon>Pseudomonadati</taxon>
        <taxon>Pseudomonadota</taxon>
        <taxon>Alphaproteobacteria</taxon>
        <taxon>Hyphomicrobiales</taxon>
        <taxon>Rhizobiaceae</taxon>
        <taxon>Rhizobium/Agrobacterium group</taxon>
        <taxon>Pseudorhizobium</taxon>
    </lineage>
</organism>
<evidence type="ECO:0008006" key="4">
    <source>
        <dbReference type="Google" id="ProtNLM"/>
    </source>
</evidence>
<reference evidence="2 3" key="1">
    <citation type="submission" date="2014-06" db="EMBL/GenBank/DDBJ databases">
        <title>Rhizobium pelagicum/R2-400B4.</title>
        <authorList>
            <person name="Kimes N.E."/>
            <person name="Lopez-Perez M."/>
        </authorList>
    </citation>
    <scope>NUCLEOTIDE SEQUENCE [LARGE SCALE GENOMIC DNA]</scope>
    <source>
        <strain evidence="2 3">R2-400B4</strain>
    </source>
</reference>
<keyword evidence="3" id="KW-1185">Reference proteome</keyword>
<accession>A0A922P3K1</accession>
<evidence type="ECO:0000256" key="1">
    <source>
        <dbReference type="SAM" id="MobiDB-lite"/>
    </source>
</evidence>
<dbReference type="Pfam" id="PF11154">
    <property type="entry name" value="DUF2934"/>
    <property type="match status" value="1"/>
</dbReference>
<dbReference type="InterPro" id="IPR021327">
    <property type="entry name" value="DUF2934"/>
</dbReference>
<name>A0A922P3K1_9HYPH</name>
<dbReference type="AlphaFoldDB" id="A0A922P3K1"/>
<dbReference type="Proteomes" id="UP000052167">
    <property type="component" value="Unassembled WGS sequence"/>
</dbReference>
<sequence length="101" mass="10529">MAEHEDEWIRQRAYALWEQEGRPSGRDAEHWEQARQEHGAAASKAATSPSEKSGKLAGKTKPSASADAAPASGAAAKKPSSKGSSEKKSAAKRTGKPTAGS</sequence>
<evidence type="ECO:0000313" key="3">
    <source>
        <dbReference type="Proteomes" id="UP000052167"/>
    </source>
</evidence>
<dbReference type="EMBL" id="JOKJ01000002">
    <property type="protein sequence ID" value="KEQ10549.1"/>
    <property type="molecule type" value="Genomic_DNA"/>
</dbReference>
<feature type="region of interest" description="Disordered" evidence="1">
    <location>
        <begin position="16"/>
        <end position="101"/>
    </location>
</feature>
<dbReference type="RefSeq" id="WP_037189353.1">
    <property type="nucleotide sequence ID" value="NZ_CAJXID010000044.1"/>
</dbReference>
<protein>
    <recommendedName>
        <fullName evidence="4">DUF2934 domain-containing protein</fullName>
    </recommendedName>
</protein>
<feature type="compositionally biased region" description="Low complexity" evidence="1">
    <location>
        <begin position="59"/>
        <end position="83"/>
    </location>
</feature>
<feature type="compositionally biased region" description="Basic and acidic residues" evidence="1">
    <location>
        <begin position="19"/>
        <end position="38"/>
    </location>
</feature>
<gene>
    <name evidence="2" type="ORF">GV68_09790</name>
</gene>
<proteinExistence type="predicted"/>
<dbReference type="OrthoDB" id="9811127at2"/>
<evidence type="ECO:0000313" key="2">
    <source>
        <dbReference type="EMBL" id="KEQ10549.1"/>
    </source>
</evidence>